<dbReference type="InterPro" id="IPR010730">
    <property type="entry name" value="HET"/>
</dbReference>
<dbReference type="Proteomes" id="UP000696280">
    <property type="component" value="Unassembled WGS sequence"/>
</dbReference>
<dbReference type="Pfam" id="PF26639">
    <property type="entry name" value="Het-6_barrel"/>
    <property type="match status" value="1"/>
</dbReference>
<dbReference type="AlphaFoldDB" id="A0A9N9L986"/>
<accession>A0A9N9L986</accession>
<evidence type="ECO:0000313" key="3">
    <source>
        <dbReference type="Proteomes" id="UP000696280"/>
    </source>
</evidence>
<dbReference type="Pfam" id="PF06985">
    <property type="entry name" value="HET"/>
    <property type="match status" value="1"/>
</dbReference>
<proteinExistence type="predicted"/>
<comment type="caution">
    <text evidence="2">The sequence shown here is derived from an EMBL/GenBank/DDBJ whole genome shotgun (WGS) entry which is preliminary data.</text>
</comment>
<dbReference type="PANTHER" id="PTHR24148">
    <property type="entry name" value="ANKYRIN REPEAT DOMAIN-CONTAINING PROTEIN 39 HOMOLOG-RELATED"/>
    <property type="match status" value="1"/>
</dbReference>
<evidence type="ECO:0000259" key="1">
    <source>
        <dbReference type="Pfam" id="PF06985"/>
    </source>
</evidence>
<keyword evidence="3" id="KW-1185">Reference proteome</keyword>
<gene>
    <name evidence="2" type="ORF">HYFRA_00012387</name>
</gene>
<evidence type="ECO:0000313" key="2">
    <source>
        <dbReference type="EMBL" id="CAG8960313.1"/>
    </source>
</evidence>
<dbReference type="InterPro" id="IPR052895">
    <property type="entry name" value="HetReg/Transcr_Mod"/>
</dbReference>
<protein>
    <recommendedName>
        <fullName evidence="1">Heterokaryon incompatibility domain-containing protein</fullName>
    </recommendedName>
</protein>
<dbReference type="PANTHER" id="PTHR24148:SF64">
    <property type="entry name" value="HETEROKARYON INCOMPATIBILITY DOMAIN-CONTAINING PROTEIN"/>
    <property type="match status" value="1"/>
</dbReference>
<reference evidence="2" key="1">
    <citation type="submission" date="2021-07" db="EMBL/GenBank/DDBJ databases">
        <authorList>
            <person name="Durling M."/>
        </authorList>
    </citation>
    <scope>NUCLEOTIDE SEQUENCE</scope>
</reference>
<sequence>MKIFLTLHRLTTFLENALQQLEGFKTEGEAALRGARELNLLQNMMTKVLSEIEDAMKIGRLRDENSFGLLELIVKAREGIERIFEKIGGDSELMTAADAISDQELERMRENLKLVDTLPEMLLSLQKALSELPAHTGIVLPPLPKARGSDSDAARYSYSALPADYIRLIKLISRGEREDVLELSFAVVPLDENPRYDALSYTWGKSCLVFRTVEELNIMERVNVPVLLDGKVLEIGENLYRFLSRWQQALSIDQDDERIVRAESAGLATPEYMWIDAICINQKDNSERSSQVALMGRIYSQCQNTYAWLGEEDSFSRIALKTLANINGLIGKFDALESQKYKPREICEMLGLPAIESWTWICVFAFLNRAWFRRSWIIQEVALAPHVKVQCGSLSFPWKSLTNARGFILKSGLGKELNAYAWMELYGPGLQLSWSQDAHGDEDAAPEPVLQEIERPISLRRLVWDEKYDMSFVDTYLGTMAYIRNSDFKLLLHDYGNVEGLEEYSMTLSTTILNLFQYARVTNCFDPRDKVYSFIYLSEKIAFQNEVVHPLRRPLKANYDLQTEDVFLDAAWHILLSGQDLKILSCIEPAPRKHEFQKVRKITPALQSWVPDWNILSRSNALQAVLQAYSTDWSSAGHELWNVPLNPLMLYQPELPVKGGLIGIVDAVAIERDFLSDCELASELPMEYNWHNPPQKLPEVFWRTLILDIAGNKCPSPLIYRSSFYRYTIKYLKKIYGEYANDNYGGKGEERWDRMVSAGKKFVDQQDRDFIEGEDALDLEFENRVGESGHARKLFRTENGYLGMGPLGMQKGDRAFVLAGADVPFILREDPAVSGMFKTLGEAYVHGIMFGEALGRDGFLWEDILLI</sequence>
<dbReference type="EMBL" id="CAJVRL010000098">
    <property type="protein sequence ID" value="CAG8960313.1"/>
    <property type="molecule type" value="Genomic_DNA"/>
</dbReference>
<dbReference type="OrthoDB" id="3548654at2759"/>
<feature type="domain" description="Heterokaryon incompatibility" evidence="1">
    <location>
        <begin position="196"/>
        <end position="380"/>
    </location>
</feature>
<name>A0A9N9L986_9HELO</name>
<organism evidence="2 3">
    <name type="scientific">Hymenoscyphus fraxineus</name>
    <dbReference type="NCBI Taxonomy" id="746836"/>
    <lineage>
        <taxon>Eukaryota</taxon>
        <taxon>Fungi</taxon>
        <taxon>Dikarya</taxon>
        <taxon>Ascomycota</taxon>
        <taxon>Pezizomycotina</taxon>
        <taxon>Leotiomycetes</taxon>
        <taxon>Helotiales</taxon>
        <taxon>Helotiaceae</taxon>
        <taxon>Hymenoscyphus</taxon>
    </lineage>
</organism>